<dbReference type="Proteomes" id="UP000318331">
    <property type="component" value="Unassembled WGS sequence"/>
</dbReference>
<dbReference type="GO" id="GO:0071949">
    <property type="term" value="F:FAD binding"/>
    <property type="evidence" value="ECO:0007669"/>
    <property type="project" value="TreeGrafter"/>
</dbReference>
<evidence type="ECO:0000313" key="9">
    <source>
        <dbReference type="EMBL" id="TQM66211.1"/>
    </source>
</evidence>
<name>A0A543I6N9_9MICO</name>
<protein>
    <recommendedName>
        <fullName evidence="8">Methylenetetrahydrofolate reductase</fullName>
    </recommendedName>
</protein>
<evidence type="ECO:0000256" key="7">
    <source>
        <dbReference type="ARBA" id="ARBA00048628"/>
    </source>
</evidence>
<dbReference type="PANTHER" id="PTHR45754">
    <property type="entry name" value="METHYLENETETRAHYDROFOLATE REDUCTASE"/>
    <property type="match status" value="1"/>
</dbReference>
<gene>
    <name evidence="9" type="ORF">FB466_1043</name>
</gene>
<evidence type="ECO:0000256" key="4">
    <source>
        <dbReference type="ARBA" id="ARBA00022630"/>
    </source>
</evidence>
<dbReference type="InterPro" id="IPR003171">
    <property type="entry name" value="Mehydrof_redctse-like"/>
</dbReference>
<dbReference type="GO" id="GO:0106312">
    <property type="term" value="F:methylenetetrahydrofolate reductase (NADH) activity"/>
    <property type="evidence" value="ECO:0007669"/>
    <property type="project" value="UniProtKB-EC"/>
</dbReference>
<keyword evidence="10" id="KW-1185">Reference proteome</keyword>
<evidence type="ECO:0000256" key="6">
    <source>
        <dbReference type="ARBA" id="ARBA00023002"/>
    </source>
</evidence>
<dbReference type="GO" id="GO:0009086">
    <property type="term" value="P:methionine biosynthetic process"/>
    <property type="evidence" value="ECO:0007669"/>
    <property type="project" value="TreeGrafter"/>
</dbReference>
<comment type="cofactor">
    <cofactor evidence="1 8">
        <name>FAD</name>
        <dbReference type="ChEBI" id="CHEBI:57692"/>
    </cofactor>
</comment>
<evidence type="ECO:0000256" key="8">
    <source>
        <dbReference type="RuleBase" id="RU003862"/>
    </source>
</evidence>
<dbReference type="SUPFAM" id="SSF51730">
    <property type="entry name" value="FAD-linked oxidoreductase"/>
    <property type="match status" value="1"/>
</dbReference>
<evidence type="ECO:0000256" key="3">
    <source>
        <dbReference type="ARBA" id="ARBA00006743"/>
    </source>
</evidence>
<keyword evidence="5 8" id="KW-0274">FAD</keyword>
<evidence type="ECO:0000256" key="5">
    <source>
        <dbReference type="ARBA" id="ARBA00022827"/>
    </source>
</evidence>
<comment type="catalytic activity">
    <reaction evidence="7">
        <text>(6S)-5-methyl-5,6,7,8-tetrahydrofolate + NAD(+) = (6R)-5,10-methylene-5,6,7,8-tetrahydrofolate + NADH + H(+)</text>
        <dbReference type="Rhea" id="RHEA:19821"/>
        <dbReference type="ChEBI" id="CHEBI:15378"/>
        <dbReference type="ChEBI" id="CHEBI:15636"/>
        <dbReference type="ChEBI" id="CHEBI:18608"/>
        <dbReference type="ChEBI" id="CHEBI:57540"/>
        <dbReference type="ChEBI" id="CHEBI:57945"/>
        <dbReference type="EC" id="1.5.1.54"/>
    </reaction>
    <physiologicalReaction direction="right-to-left" evidence="7">
        <dbReference type="Rhea" id="RHEA:19823"/>
    </physiologicalReaction>
</comment>
<dbReference type="GO" id="GO:0005829">
    <property type="term" value="C:cytosol"/>
    <property type="evidence" value="ECO:0007669"/>
    <property type="project" value="TreeGrafter"/>
</dbReference>
<evidence type="ECO:0000256" key="1">
    <source>
        <dbReference type="ARBA" id="ARBA00001974"/>
    </source>
</evidence>
<comment type="caution">
    <text evidence="9">The sequence shown here is derived from an EMBL/GenBank/DDBJ whole genome shotgun (WGS) entry which is preliminary data.</text>
</comment>
<keyword evidence="4 8" id="KW-0285">Flavoprotein</keyword>
<dbReference type="Pfam" id="PF02219">
    <property type="entry name" value="MTHFR"/>
    <property type="match status" value="1"/>
</dbReference>
<accession>A0A543I6N9</accession>
<comment type="similarity">
    <text evidence="3 8">Belongs to the methylenetetrahydrofolate reductase family.</text>
</comment>
<proteinExistence type="inferred from homology"/>
<dbReference type="PANTHER" id="PTHR45754:SF3">
    <property type="entry name" value="METHYLENETETRAHYDROFOLATE REDUCTASE (NADPH)"/>
    <property type="match status" value="1"/>
</dbReference>
<dbReference type="UniPathway" id="UPA00193"/>
<organism evidence="9 10">
    <name type="scientific">Klugiella xanthotipulae</name>
    <dbReference type="NCBI Taxonomy" id="244735"/>
    <lineage>
        <taxon>Bacteria</taxon>
        <taxon>Bacillati</taxon>
        <taxon>Actinomycetota</taxon>
        <taxon>Actinomycetes</taxon>
        <taxon>Micrococcales</taxon>
        <taxon>Microbacteriaceae</taxon>
        <taxon>Klugiella</taxon>
    </lineage>
</organism>
<dbReference type="EMBL" id="VFPN01000001">
    <property type="protein sequence ID" value="TQM66211.1"/>
    <property type="molecule type" value="Genomic_DNA"/>
</dbReference>
<evidence type="ECO:0000313" key="10">
    <source>
        <dbReference type="Proteomes" id="UP000318331"/>
    </source>
</evidence>
<reference evidence="9 10" key="1">
    <citation type="submission" date="2019-06" db="EMBL/GenBank/DDBJ databases">
        <title>Sequencing the genomes of 1000 actinobacteria strains.</title>
        <authorList>
            <person name="Klenk H.-P."/>
        </authorList>
    </citation>
    <scope>NUCLEOTIDE SEQUENCE [LARGE SCALE GENOMIC DNA]</scope>
    <source>
        <strain evidence="9 10">DSM 18031</strain>
    </source>
</reference>
<keyword evidence="6 8" id="KW-0560">Oxidoreductase</keyword>
<evidence type="ECO:0000256" key="2">
    <source>
        <dbReference type="ARBA" id="ARBA00004777"/>
    </source>
</evidence>
<comment type="pathway">
    <text evidence="2 8">One-carbon metabolism; tetrahydrofolate interconversion.</text>
</comment>
<dbReference type="Gene3D" id="3.20.20.220">
    <property type="match status" value="1"/>
</dbReference>
<dbReference type="AlphaFoldDB" id="A0A543I6N9"/>
<dbReference type="InterPro" id="IPR029041">
    <property type="entry name" value="FAD-linked_oxidoreductase-like"/>
</dbReference>
<dbReference type="OrthoDB" id="9812555at2"/>
<sequence>MNSRVFPGPHHAGATTRWDYVRIEIIPTPGIVDRVAVTFPAHTDITVTCLPQHGITPTVQTAIELAGRDFTAVPHLAARQVGSEAVLHDSLDAFAEAGIRTLFIVGGDGRGTGGPYADGGELLEAVRAHSGAFYELGVAGYPEGHPHFDVAEGIDLLRRKQVLADFAVTQMCFTPDTLVAYLGALRAEGVALPIWLGVPGRVRLHRLLAVAARIGVGASLSFARKGSTRQLLRGGHFDSDAFIARVEAETDQPERFFSGLHFYSFNDLDSVKLR</sequence>
<dbReference type="GO" id="GO:0035999">
    <property type="term" value="P:tetrahydrofolate interconversion"/>
    <property type="evidence" value="ECO:0007669"/>
    <property type="project" value="UniProtKB-UniPathway"/>
</dbReference>